<comment type="caution">
    <text evidence="1">The sequence shown here is derived from an EMBL/GenBank/DDBJ whole genome shotgun (WGS) entry which is preliminary data.</text>
</comment>
<accession>A0A8X6H7U8</accession>
<name>A0A8X6H7U8_TRICU</name>
<gene>
    <name evidence="1" type="ORF">TNCT_397951</name>
</gene>
<organism evidence="1 2">
    <name type="scientific">Trichonephila clavata</name>
    <name type="common">Joro spider</name>
    <name type="synonym">Nephila clavata</name>
    <dbReference type="NCBI Taxonomy" id="2740835"/>
    <lineage>
        <taxon>Eukaryota</taxon>
        <taxon>Metazoa</taxon>
        <taxon>Ecdysozoa</taxon>
        <taxon>Arthropoda</taxon>
        <taxon>Chelicerata</taxon>
        <taxon>Arachnida</taxon>
        <taxon>Araneae</taxon>
        <taxon>Araneomorphae</taxon>
        <taxon>Entelegynae</taxon>
        <taxon>Araneoidea</taxon>
        <taxon>Nephilidae</taxon>
        <taxon>Trichonephila</taxon>
    </lineage>
</organism>
<reference evidence="1" key="1">
    <citation type="submission" date="2020-07" db="EMBL/GenBank/DDBJ databases">
        <title>Multicomponent nature underlies the extraordinary mechanical properties of spider dragline silk.</title>
        <authorList>
            <person name="Kono N."/>
            <person name="Nakamura H."/>
            <person name="Mori M."/>
            <person name="Yoshida Y."/>
            <person name="Ohtoshi R."/>
            <person name="Malay A.D."/>
            <person name="Moran D.A.P."/>
            <person name="Tomita M."/>
            <person name="Numata K."/>
            <person name="Arakawa K."/>
        </authorList>
    </citation>
    <scope>NUCLEOTIDE SEQUENCE</scope>
</reference>
<protein>
    <submittedName>
        <fullName evidence="1">Uncharacterized protein</fullName>
    </submittedName>
</protein>
<sequence length="117" mass="13527">MERILQRFCRLHRKGNFLHRLVFNVRNPPSFVSSDSSSSPPRLTGGILFSPLYSGLCYLLQEDKIRISPLQHRINDTPAAPSPERIFSHCLLRLEDPTLPHWTPTENNRVCERNCLC</sequence>
<evidence type="ECO:0000313" key="2">
    <source>
        <dbReference type="Proteomes" id="UP000887116"/>
    </source>
</evidence>
<keyword evidence="2" id="KW-1185">Reference proteome</keyword>
<proteinExistence type="predicted"/>
<dbReference type="AlphaFoldDB" id="A0A8X6H7U8"/>
<evidence type="ECO:0000313" key="1">
    <source>
        <dbReference type="EMBL" id="GFR18329.1"/>
    </source>
</evidence>
<dbReference type="Proteomes" id="UP000887116">
    <property type="component" value="Unassembled WGS sequence"/>
</dbReference>
<dbReference type="EMBL" id="BMAO01037524">
    <property type="protein sequence ID" value="GFR18329.1"/>
    <property type="molecule type" value="Genomic_DNA"/>
</dbReference>